<dbReference type="RefSeq" id="XP_033401851.1">
    <property type="nucleotide sequence ID" value="XM_033541735.1"/>
</dbReference>
<comment type="subcellular location">
    <subcellularLocation>
        <location evidence="1">Golgi apparatus membrane</location>
        <topology evidence="1">Peripheral membrane protein</topology>
    </subcellularLocation>
</comment>
<evidence type="ECO:0000313" key="9">
    <source>
        <dbReference type="EMBL" id="KAF2146139.1"/>
    </source>
</evidence>
<dbReference type="GO" id="GO:0000139">
    <property type="term" value="C:Golgi membrane"/>
    <property type="evidence" value="ECO:0007669"/>
    <property type="project" value="UniProtKB-SubCell"/>
</dbReference>
<gene>
    <name evidence="9" type="ORF">K452DRAFT_294744</name>
</gene>
<dbReference type="OrthoDB" id="46189at2759"/>
<evidence type="ECO:0000256" key="2">
    <source>
        <dbReference type="ARBA" id="ARBA00006653"/>
    </source>
</evidence>
<keyword evidence="10" id="KW-1185">Reference proteome</keyword>
<evidence type="ECO:0000256" key="1">
    <source>
        <dbReference type="ARBA" id="ARBA00004395"/>
    </source>
</evidence>
<keyword evidence="6" id="KW-0333">Golgi apparatus</keyword>
<reference evidence="9" key="1">
    <citation type="journal article" date="2020" name="Stud. Mycol.">
        <title>101 Dothideomycetes genomes: a test case for predicting lifestyles and emergence of pathogens.</title>
        <authorList>
            <person name="Haridas S."/>
            <person name="Albert R."/>
            <person name="Binder M."/>
            <person name="Bloem J."/>
            <person name="Labutti K."/>
            <person name="Salamov A."/>
            <person name="Andreopoulos B."/>
            <person name="Baker S."/>
            <person name="Barry K."/>
            <person name="Bills G."/>
            <person name="Bluhm B."/>
            <person name="Cannon C."/>
            <person name="Castanera R."/>
            <person name="Culley D."/>
            <person name="Daum C."/>
            <person name="Ezra D."/>
            <person name="Gonzalez J."/>
            <person name="Henrissat B."/>
            <person name="Kuo A."/>
            <person name="Liang C."/>
            <person name="Lipzen A."/>
            <person name="Lutzoni F."/>
            <person name="Magnuson J."/>
            <person name="Mondo S."/>
            <person name="Nolan M."/>
            <person name="Ohm R."/>
            <person name="Pangilinan J."/>
            <person name="Park H.-J."/>
            <person name="Ramirez L."/>
            <person name="Alfaro M."/>
            <person name="Sun H."/>
            <person name="Tritt A."/>
            <person name="Yoshinaga Y."/>
            <person name="Zwiers L.-H."/>
            <person name="Turgeon B."/>
            <person name="Goodwin S."/>
            <person name="Spatafora J."/>
            <person name="Crous P."/>
            <person name="Grigoriev I."/>
        </authorList>
    </citation>
    <scope>NUCLEOTIDE SEQUENCE</scope>
    <source>
        <strain evidence="9">CBS 121167</strain>
    </source>
</reference>
<evidence type="ECO:0000256" key="6">
    <source>
        <dbReference type="ARBA" id="ARBA00023034"/>
    </source>
</evidence>
<keyword evidence="4" id="KW-0813">Transport</keyword>
<keyword evidence="5" id="KW-0653">Protein transport</keyword>
<dbReference type="PANTHER" id="PTHR31658">
    <property type="entry name" value="CONSERVED OLIGOMERIC GOLGI COMPLEX SUBUNIT 1"/>
    <property type="match status" value="1"/>
</dbReference>
<dbReference type="GO" id="GO:0006891">
    <property type="term" value="P:intra-Golgi vesicle-mediated transport"/>
    <property type="evidence" value="ECO:0007669"/>
    <property type="project" value="InterPro"/>
</dbReference>
<evidence type="ECO:0000256" key="8">
    <source>
        <dbReference type="SAM" id="MobiDB-lite"/>
    </source>
</evidence>
<dbReference type="AlphaFoldDB" id="A0A6A6BPS2"/>
<feature type="compositionally biased region" description="Basic and acidic residues" evidence="8">
    <location>
        <begin position="702"/>
        <end position="714"/>
    </location>
</feature>
<keyword evidence="7" id="KW-0472">Membrane</keyword>
<sequence length="786" mass="88002">MASEAPDPRSFATWEDAFQYPVPVVRKLEQQLRSNANENREKLRSLVGASYRDLLGTAERIIEMDNQMEHVETTLGSVGQKCNSRMVDRIGKNYAGLSTYIRKYDGERYAFAAQLAVLQSCPTVIRRMLKRRSTLTAAKLLVLSRLLHKTLSATPDVPPFVDALQSQLASLRRKLLHSIDKQFSKTSAEIADILESMCAFSLATSSTPSDVLRHFHHVRLESITRHVEEGRTSQEHLPRALKLYVKTLNDTHSIFPRRLAEALVKLKARPLLQDQEIQTIAELNLDIHERWIVDEVRNFTPWPRHDELSKADSEKLTKTWAKQAMNTFLDNLRKVLADQEDPKAVLEIRRGMLDTWLLSGTRNLGVDPANVLDDLRDVVNDHLRSLLSMRASRLNAVFSELSDALTAWQEGKVDQPISLWDPSTTSIDITNGAPAFKQAIVERSHGIDSVLRRLIDTYEIWARSIEEASTVVKEMKDTKWDDDLDGDDDYDFALESKQALLSEDDPRSLEDSLHEALVSAHKTLQEDVANLVSATLTGASQDSSSKAILILRLLREISQRLLNLTISTRHTAAISSGFPSSTTRPLHLSVASVVVSAPLSNYMTSMEKFFRSNRTRARALWEGNPPLPVQPSVPTFKFLMALNKGMVACGDDLWSAGAVGVLKDFLTAELGAALDSCIKSARSSSKAVAEGSIAGDDSQTGAEKDQPVAEKSNDDVQRDRLTHLLFDVLYLQKALAQRQATRQSPLVSLENQLRNAVDADAAMLDRLRKQAADYWKRTYLLFALLM</sequence>
<evidence type="ECO:0000256" key="4">
    <source>
        <dbReference type="ARBA" id="ARBA00022448"/>
    </source>
</evidence>
<accession>A0A6A6BPS2</accession>
<dbReference type="PANTHER" id="PTHR31658:SF0">
    <property type="entry name" value="CONSERVED OLIGOMERIC GOLGI COMPLEX SUBUNIT 1"/>
    <property type="match status" value="1"/>
</dbReference>
<evidence type="ECO:0000256" key="3">
    <source>
        <dbReference type="ARBA" id="ARBA00020978"/>
    </source>
</evidence>
<dbReference type="GO" id="GO:0015031">
    <property type="term" value="P:protein transport"/>
    <property type="evidence" value="ECO:0007669"/>
    <property type="project" value="UniProtKB-KW"/>
</dbReference>
<comment type="similarity">
    <text evidence="2">Belongs to the COG1 family.</text>
</comment>
<proteinExistence type="inferred from homology"/>
<feature type="region of interest" description="Disordered" evidence="8">
    <location>
        <begin position="689"/>
        <end position="714"/>
    </location>
</feature>
<evidence type="ECO:0000256" key="7">
    <source>
        <dbReference type="ARBA" id="ARBA00023136"/>
    </source>
</evidence>
<dbReference type="EMBL" id="ML995476">
    <property type="protein sequence ID" value="KAF2146139.1"/>
    <property type="molecule type" value="Genomic_DNA"/>
</dbReference>
<dbReference type="GO" id="GO:0017119">
    <property type="term" value="C:Golgi transport complex"/>
    <property type="evidence" value="ECO:0007669"/>
    <property type="project" value="InterPro"/>
</dbReference>
<dbReference type="InterPro" id="IPR033370">
    <property type="entry name" value="COG1"/>
</dbReference>
<organism evidence="9 10">
    <name type="scientific">Aplosporella prunicola CBS 121167</name>
    <dbReference type="NCBI Taxonomy" id="1176127"/>
    <lineage>
        <taxon>Eukaryota</taxon>
        <taxon>Fungi</taxon>
        <taxon>Dikarya</taxon>
        <taxon>Ascomycota</taxon>
        <taxon>Pezizomycotina</taxon>
        <taxon>Dothideomycetes</taxon>
        <taxon>Dothideomycetes incertae sedis</taxon>
        <taxon>Botryosphaeriales</taxon>
        <taxon>Aplosporellaceae</taxon>
        <taxon>Aplosporella</taxon>
    </lineage>
</organism>
<dbReference type="Proteomes" id="UP000799438">
    <property type="component" value="Unassembled WGS sequence"/>
</dbReference>
<dbReference type="GeneID" id="54299232"/>
<protein>
    <recommendedName>
        <fullName evidence="3">Conserved oligomeric Golgi complex subunit 1</fullName>
    </recommendedName>
</protein>
<evidence type="ECO:0000313" key="10">
    <source>
        <dbReference type="Proteomes" id="UP000799438"/>
    </source>
</evidence>
<evidence type="ECO:0000256" key="5">
    <source>
        <dbReference type="ARBA" id="ARBA00022927"/>
    </source>
</evidence>
<name>A0A6A6BPS2_9PEZI</name>
<dbReference type="Pfam" id="PF08700">
    <property type="entry name" value="VPS51_Exo84_N"/>
    <property type="match status" value="1"/>
</dbReference>